<sequence>MNKFLFFGMCLAVGFVVVAAAMPQKRKLEEIEGRVEEARRRQAAVTAERDDALALYRSLKEDRACLEQYARDRLDYYREGEKVLRIKRAQ</sequence>
<evidence type="ECO:0000256" key="1">
    <source>
        <dbReference type="SAM" id="SignalP"/>
    </source>
</evidence>
<dbReference type="Pfam" id="PF04977">
    <property type="entry name" value="DivIC"/>
    <property type="match status" value="1"/>
</dbReference>
<feature type="chain" id="PRO_5037239470" evidence="1">
    <location>
        <begin position="21"/>
        <end position="90"/>
    </location>
</feature>
<evidence type="ECO:0000313" key="2">
    <source>
        <dbReference type="EMBL" id="QUE52091.1"/>
    </source>
</evidence>
<keyword evidence="1" id="KW-0732">Signal</keyword>
<dbReference type="InterPro" id="IPR007060">
    <property type="entry name" value="FtsL/DivIC"/>
</dbReference>
<dbReference type="AlphaFoldDB" id="A0A975PGA0"/>
<reference evidence="2" key="1">
    <citation type="submission" date="2021-04" db="EMBL/GenBank/DDBJ databases">
        <title>Luteolibacter sp. 32A isolated from the skin of an Anderson's salamander (Ambystoma andersonii).</title>
        <authorList>
            <person name="Spergser J."/>
            <person name="Busse H.-J."/>
        </authorList>
    </citation>
    <scope>NUCLEOTIDE SEQUENCE</scope>
    <source>
        <strain evidence="2">32A</strain>
    </source>
</reference>
<protein>
    <submittedName>
        <fullName evidence="2">Septum formation initiator family protein</fullName>
    </submittedName>
</protein>
<dbReference type="RefSeq" id="WP_211632633.1">
    <property type="nucleotide sequence ID" value="NZ_CP073100.1"/>
</dbReference>
<dbReference type="Proteomes" id="UP000676169">
    <property type="component" value="Chromosome"/>
</dbReference>
<name>A0A975PGA0_9BACT</name>
<evidence type="ECO:0000313" key="3">
    <source>
        <dbReference type="Proteomes" id="UP000676169"/>
    </source>
</evidence>
<gene>
    <name evidence="2" type="ORF">KBB96_04180</name>
</gene>
<accession>A0A975PGA0</accession>
<dbReference type="KEGG" id="lamb:KBB96_04180"/>
<proteinExistence type="predicted"/>
<keyword evidence="3" id="KW-1185">Reference proteome</keyword>
<feature type="signal peptide" evidence="1">
    <location>
        <begin position="1"/>
        <end position="20"/>
    </location>
</feature>
<organism evidence="2 3">
    <name type="scientific">Luteolibacter ambystomatis</name>
    <dbReference type="NCBI Taxonomy" id="2824561"/>
    <lineage>
        <taxon>Bacteria</taxon>
        <taxon>Pseudomonadati</taxon>
        <taxon>Verrucomicrobiota</taxon>
        <taxon>Verrucomicrobiia</taxon>
        <taxon>Verrucomicrobiales</taxon>
        <taxon>Verrucomicrobiaceae</taxon>
        <taxon>Luteolibacter</taxon>
    </lineage>
</organism>
<dbReference type="EMBL" id="CP073100">
    <property type="protein sequence ID" value="QUE52091.1"/>
    <property type="molecule type" value="Genomic_DNA"/>
</dbReference>